<keyword evidence="3" id="KW-1185">Reference proteome</keyword>
<dbReference type="EMBL" id="VWXL01000052">
    <property type="protein sequence ID" value="MVB10908.1"/>
    <property type="molecule type" value="Genomic_DNA"/>
</dbReference>
<name>A0A6N8HZ04_9FIRM</name>
<sequence>MWHFVKKGRMLPIVFGCAARVFAGCALAAANGCFPWNKIKWQTDSGEAVAEVQT</sequence>
<proteinExistence type="predicted"/>
<dbReference type="AlphaFoldDB" id="A0A6N8HZ04"/>
<evidence type="ECO:0000313" key="3">
    <source>
        <dbReference type="Proteomes" id="UP000469440"/>
    </source>
</evidence>
<accession>A0A6N8HZ04</accession>
<gene>
    <name evidence="2" type="ORF">CAFE_16090</name>
</gene>
<evidence type="ECO:0008006" key="4">
    <source>
        <dbReference type="Google" id="ProtNLM"/>
    </source>
</evidence>
<reference evidence="2 3" key="1">
    <citation type="submission" date="2019-09" db="EMBL/GenBank/DDBJ databases">
        <title>Genome sequence of Clostridium sp. EA1.</title>
        <authorList>
            <person name="Poehlein A."/>
            <person name="Bengelsdorf F.R."/>
            <person name="Daniel R."/>
        </authorList>
    </citation>
    <scope>NUCLEOTIDE SEQUENCE [LARGE SCALE GENOMIC DNA]</scope>
    <source>
        <strain evidence="2 3">EA1</strain>
    </source>
</reference>
<comment type="caution">
    <text evidence="2">The sequence shown here is derived from an EMBL/GenBank/DDBJ whole genome shotgun (WGS) entry which is preliminary data.</text>
</comment>
<feature type="signal peptide" evidence="1">
    <location>
        <begin position="1"/>
        <end position="28"/>
    </location>
</feature>
<keyword evidence="1" id="KW-0732">Signal</keyword>
<evidence type="ECO:0000313" key="2">
    <source>
        <dbReference type="EMBL" id="MVB10908.1"/>
    </source>
</evidence>
<protein>
    <recommendedName>
        <fullName evidence="4">Lipoprotein</fullName>
    </recommendedName>
</protein>
<dbReference type="Proteomes" id="UP000469440">
    <property type="component" value="Unassembled WGS sequence"/>
</dbReference>
<feature type="chain" id="PRO_5027028967" description="Lipoprotein" evidence="1">
    <location>
        <begin position="29"/>
        <end position="54"/>
    </location>
</feature>
<evidence type="ECO:0000256" key="1">
    <source>
        <dbReference type="SAM" id="SignalP"/>
    </source>
</evidence>
<organism evidence="2 3">
    <name type="scientific">Caproicibacter fermentans</name>
    <dbReference type="NCBI Taxonomy" id="2576756"/>
    <lineage>
        <taxon>Bacteria</taxon>
        <taxon>Bacillati</taxon>
        <taxon>Bacillota</taxon>
        <taxon>Clostridia</taxon>
        <taxon>Eubacteriales</taxon>
        <taxon>Acutalibacteraceae</taxon>
        <taxon>Caproicibacter</taxon>
    </lineage>
</organism>